<dbReference type="AlphaFoldDB" id="A0AAN8P884"/>
<sequence>MHVLRYLVRCLGSRSGPPQTQGVVGDDKWVNSGKSAGILGMRRILVLLGELRQVGCLFSSTTCKGSVRRRGSAVRDAVEDTFFHRGGKTFHFIPENIPENQRENYLTQRRFPMFRIIDLS</sequence>
<reference evidence="1 2" key="1">
    <citation type="submission" date="2023-10" db="EMBL/GenBank/DDBJ databases">
        <title>Genomes of two closely related lineages of the louse Polyplax serrata with different host specificities.</title>
        <authorList>
            <person name="Martinu J."/>
            <person name="Tarabai H."/>
            <person name="Stefka J."/>
            <person name="Hypsa V."/>
        </authorList>
    </citation>
    <scope>NUCLEOTIDE SEQUENCE [LARGE SCALE GENOMIC DNA]</scope>
    <source>
        <strain evidence="1">HR10_N</strain>
    </source>
</reference>
<organism evidence="1 2">
    <name type="scientific">Polyplax serrata</name>
    <name type="common">Common mouse louse</name>
    <dbReference type="NCBI Taxonomy" id="468196"/>
    <lineage>
        <taxon>Eukaryota</taxon>
        <taxon>Metazoa</taxon>
        <taxon>Ecdysozoa</taxon>
        <taxon>Arthropoda</taxon>
        <taxon>Hexapoda</taxon>
        <taxon>Insecta</taxon>
        <taxon>Pterygota</taxon>
        <taxon>Neoptera</taxon>
        <taxon>Paraneoptera</taxon>
        <taxon>Psocodea</taxon>
        <taxon>Troctomorpha</taxon>
        <taxon>Phthiraptera</taxon>
        <taxon>Anoplura</taxon>
        <taxon>Polyplacidae</taxon>
        <taxon>Polyplax</taxon>
    </lineage>
</organism>
<proteinExistence type="predicted"/>
<comment type="caution">
    <text evidence="1">The sequence shown here is derived from an EMBL/GenBank/DDBJ whole genome shotgun (WGS) entry which is preliminary data.</text>
</comment>
<protein>
    <submittedName>
        <fullName evidence="1">Uncharacterized protein</fullName>
    </submittedName>
</protein>
<name>A0AAN8P884_POLSC</name>
<gene>
    <name evidence="1" type="ORF">RUM43_009995</name>
</gene>
<evidence type="ECO:0000313" key="1">
    <source>
        <dbReference type="EMBL" id="KAK6636335.1"/>
    </source>
</evidence>
<evidence type="ECO:0000313" key="2">
    <source>
        <dbReference type="Proteomes" id="UP001372834"/>
    </source>
</evidence>
<dbReference type="EMBL" id="JAWJWE010000004">
    <property type="protein sequence ID" value="KAK6636335.1"/>
    <property type="molecule type" value="Genomic_DNA"/>
</dbReference>
<dbReference type="Proteomes" id="UP001372834">
    <property type="component" value="Unassembled WGS sequence"/>
</dbReference>
<accession>A0AAN8P884</accession>